<protein>
    <submittedName>
        <fullName evidence="1">Uncharacterized protein</fullName>
    </submittedName>
</protein>
<dbReference type="HOGENOM" id="CLU_871055_0_0_7"/>
<dbReference type="KEGG" id="msd:MYSTI_05054"/>
<gene>
    <name evidence="1" type="ordered locus">MYSTI_05054</name>
</gene>
<accession>L7UFH9</accession>
<evidence type="ECO:0000313" key="1">
    <source>
        <dbReference type="EMBL" id="AGC46342.1"/>
    </source>
</evidence>
<keyword evidence="2" id="KW-1185">Reference proteome</keyword>
<organism evidence="1 2">
    <name type="scientific">Myxococcus stipitatus (strain DSM 14675 / JCM 12634 / Mx s8)</name>
    <dbReference type="NCBI Taxonomy" id="1278073"/>
    <lineage>
        <taxon>Bacteria</taxon>
        <taxon>Pseudomonadati</taxon>
        <taxon>Myxococcota</taxon>
        <taxon>Myxococcia</taxon>
        <taxon>Myxococcales</taxon>
        <taxon>Cystobacterineae</taxon>
        <taxon>Myxococcaceae</taxon>
        <taxon>Myxococcus</taxon>
    </lineage>
</organism>
<dbReference type="Proteomes" id="UP000011131">
    <property type="component" value="Chromosome"/>
</dbReference>
<dbReference type="RefSeq" id="WP_015350598.1">
    <property type="nucleotide sequence ID" value="NC_020126.1"/>
</dbReference>
<reference evidence="1 2" key="1">
    <citation type="journal article" date="2013" name="Genome Announc.">
        <title>Complete genome sequence of Myxococcus stipitatus strain DSM 14675, a fruiting myxobacterium.</title>
        <authorList>
            <person name="Huntley S."/>
            <person name="Kneip S."/>
            <person name="Treuner-Lange A."/>
            <person name="Sogaard-Andersen L."/>
        </authorList>
    </citation>
    <scope>NUCLEOTIDE SEQUENCE [LARGE SCALE GENOMIC DNA]</scope>
    <source>
        <strain evidence="2">DSM 14675 / JCM 12634 / Mx s8</strain>
    </source>
</reference>
<dbReference type="AlphaFoldDB" id="L7UFH9"/>
<proteinExistence type="predicted"/>
<sequence length="319" mass="36534">MKPNLILIQCLEEDPKSKSSIETIEMAKLIQEKERARIDRNGNRRNSVTILDFSDFASLTWTKQRDTLQERLNKQDLADCKIAFAGHSSFLKKDYTSNPDNTINEKFAIPFTDREIGKYKLETIAQFIGVCIILRCRRFFFFCCESAATSESYNRLSPTPENRRHSESFYPSIITVTRGDREQQENDALSVSKSSLQYIANLIMGAPRPGSASSIKDFEGLVKAVNEKVNATRFSEDARERILLRGFNNVGFVTKDHYGRYSFPQNLLEEYKKITDAPPKAKQSKGAMTLARFFEVNIRDKQNIHTTSYDITPPSDSYE</sequence>
<dbReference type="EMBL" id="CP004025">
    <property type="protein sequence ID" value="AGC46342.1"/>
    <property type="molecule type" value="Genomic_DNA"/>
</dbReference>
<evidence type="ECO:0000313" key="2">
    <source>
        <dbReference type="Proteomes" id="UP000011131"/>
    </source>
</evidence>
<name>L7UFH9_MYXSD</name>